<protein>
    <recommendedName>
        <fullName evidence="4">Flagellar hook-length control protein-like C-terminal domain-containing protein</fullName>
    </recommendedName>
</protein>
<evidence type="ECO:0000313" key="2">
    <source>
        <dbReference type="EMBL" id="MBW8185189.1"/>
    </source>
</evidence>
<organism evidence="2 3">
    <name type="scientific">Shewanella nanhaiensis</name>
    <dbReference type="NCBI Taxonomy" id="2864872"/>
    <lineage>
        <taxon>Bacteria</taxon>
        <taxon>Pseudomonadati</taxon>
        <taxon>Pseudomonadota</taxon>
        <taxon>Gammaproteobacteria</taxon>
        <taxon>Alteromonadales</taxon>
        <taxon>Shewanellaceae</taxon>
        <taxon>Shewanella</taxon>
    </lineage>
</organism>
<evidence type="ECO:0000256" key="1">
    <source>
        <dbReference type="SAM" id="MobiDB-lite"/>
    </source>
</evidence>
<dbReference type="EMBL" id="JAHZST010000012">
    <property type="protein sequence ID" value="MBW8185189.1"/>
    <property type="molecule type" value="Genomic_DNA"/>
</dbReference>
<dbReference type="RefSeq" id="WP_220110630.1">
    <property type="nucleotide sequence ID" value="NZ_JAHZST010000012.1"/>
</dbReference>
<sequence>MADQNKPINNLISAQGDTSHSPAASQSITSKGSVLPQQLSSEALSKMSTEQLKAIQSQLIKPEAIILSANLKQVLVRGNHYSIDLLANQIKLNHSSIVDYLIKVPSSPHSTANEAKQLTGTINKLISLGKSISLELPQALKGLVKESGINLNQLKLLSSRKGGYPIPPANLLNRALTLSNGLKLTIPHSTALPATGSSQIIVLPEIHFVKNQWQLILKPVVAETDIKLSLANSDKGYMSLEGNKNSMIQAKPEIAKLYSHLFKPLSKISTDSLIPNQVNSSHATKSDNQPIATTSSIKPTGSIGEQSITLANKKGEHLTPSAPDKPQIAQLKPLNQANIEIKQAVNAEGGKANEAAVSNTQTKQALMLAALNKAFGRAGSLPDSESIKPSQNNIANLLTKLLPNLTPSMLSSLARPNSIKGELLDQLKFSTPFDTKAINNATLSHTNSLSLLLHLLLGLRGEQLNSAVKISPATREYFQKTQQKTGISNLLLTMLDKAGTTEALGKLISNLTLYTQASNDTNGQNNWYFTLPYSFNQHQDNLEGHFSQENRDGEDKQADWKLQLKFNLSQGPILFQAHVIDSKLTMTINAEHSEQLKKIDTQLPLLIKKLSDIGLTPEKVSAQYSKLPATLLPGEHFLVKIKA</sequence>
<feature type="region of interest" description="Disordered" evidence="1">
    <location>
        <begin position="1"/>
        <end position="34"/>
    </location>
</feature>
<proteinExistence type="predicted"/>
<gene>
    <name evidence="2" type="ORF">K0625_16130</name>
</gene>
<comment type="caution">
    <text evidence="2">The sequence shown here is derived from an EMBL/GenBank/DDBJ whole genome shotgun (WGS) entry which is preliminary data.</text>
</comment>
<dbReference type="Proteomes" id="UP001195963">
    <property type="component" value="Unassembled WGS sequence"/>
</dbReference>
<name>A0ABS7E687_9GAMM</name>
<evidence type="ECO:0000313" key="3">
    <source>
        <dbReference type="Proteomes" id="UP001195963"/>
    </source>
</evidence>
<reference evidence="2 3" key="1">
    <citation type="submission" date="2021-07" db="EMBL/GenBank/DDBJ databases">
        <title>Shewanella sp. nov, isolated from SCS.</title>
        <authorList>
            <person name="Cao W.R."/>
        </authorList>
    </citation>
    <scope>NUCLEOTIDE SEQUENCE [LARGE SCALE GENOMIC DNA]</scope>
    <source>
        <strain evidence="2 3">NR704-98</strain>
    </source>
</reference>
<evidence type="ECO:0008006" key="4">
    <source>
        <dbReference type="Google" id="ProtNLM"/>
    </source>
</evidence>
<accession>A0ABS7E687</accession>
<keyword evidence="3" id="KW-1185">Reference proteome</keyword>
<feature type="region of interest" description="Disordered" evidence="1">
    <location>
        <begin position="279"/>
        <end position="304"/>
    </location>
</feature>